<sequence>MGLAPALLEEMVYDENGNNLTGTFMDYLLPTAVETPVWETDRTVTPSPHHPLGAKGIGESATVGAPAAIANAVVDALWHLGVRNIDIPITSAKVWKALRDAGVDE</sequence>
<accession>A0AA35XE27</accession>
<dbReference type="Gene3D" id="3.30.365.10">
    <property type="entry name" value="Aldehyde oxidase/xanthine dehydrogenase, molybdopterin binding domain"/>
    <property type="match status" value="1"/>
</dbReference>
<dbReference type="InterPro" id="IPR046867">
    <property type="entry name" value="AldOxase/xan_DH_MoCoBD2"/>
</dbReference>
<dbReference type="EMBL" id="CASHTH010004276">
    <property type="protein sequence ID" value="CAI8055388.1"/>
    <property type="molecule type" value="Genomic_DNA"/>
</dbReference>
<proteinExistence type="predicted"/>
<organism evidence="2 3">
    <name type="scientific">Geodia barretti</name>
    <name type="common">Barrett's horny sponge</name>
    <dbReference type="NCBI Taxonomy" id="519541"/>
    <lineage>
        <taxon>Eukaryota</taxon>
        <taxon>Metazoa</taxon>
        <taxon>Porifera</taxon>
        <taxon>Demospongiae</taxon>
        <taxon>Heteroscleromorpha</taxon>
        <taxon>Tetractinellida</taxon>
        <taxon>Astrophorina</taxon>
        <taxon>Geodiidae</taxon>
        <taxon>Geodia</taxon>
    </lineage>
</organism>
<evidence type="ECO:0000313" key="3">
    <source>
        <dbReference type="Proteomes" id="UP001174909"/>
    </source>
</evidence>
<keyword evidence="3" id="KW-1185">Reference proteome</keyword>
<reference evidence="2" key="1">
    <citation type="submission" date="2023-03" db="EMBL/GenBank/DDBJ databases">
        <authorList>
            <person name="Steffen K."/>
            <person name="Cardenas P."/>
        </authorList>
    </citation>
    <scope>NUCLEOTIDE SEQUENCE</scope>
</reference>
<dbReference type="Proteomes" id="UP001174909">
    <property type="component" value="Unassembled WGS sequence"/>
</dbReference>
<dbReference type="GO" id="GO:0016491">
    <property type="term" value="F:oxidoreductase activity"/>
    <property type="evidence" value="ECO:0007669"/>
    <property type="project" value="InterPro"/>
</dbReference>
<protein>
    <submittedName>
        <fullName evidence="2">Carbon monoxide dehydrogenase large chain</fullName>
    </submittedName>
</protein>
<dbReference type="Pfam" id="PF20256">
    <property type="entry name" value="MoCoBD_2"/>
    <property type="match status" value="1"/>
</dbReference>
<evidence type="ECO:0000259" key="1">
    <source>
        <dbReference type="Pfam" id="PF20256"/>
    </source>
</evidence>
<evidence type="ECO:0000313" key="2">
    <source>
        <dbReference type="EMBL" id="CAI8055388.1"/>
    </source>
</evidence>
<dbReference type="AlphaFoldDB" id="A0AA35XE27"/>
<dbReference type="SUPFAM" id="SSF56003">
    <property type="entry name" value="Molybdenum cofactor-binding domain"/>
    <property type="match status" value="1"/>
</dbReference>
<gene>
    <name evidence="2" type="ORF">GBAR_LOCUS30250</name>
</gene>
<comment type="caution">
    <text evidence="2">The sequence shown here is derived from an EMBL/GenBank/DDBJ whole genome shotgun (WGS) entry which is preliminary data.</text>
</comment>
<name>A0AA35XE27_GEOBA</name>
<feature type="domain" description="Aldehyde oxidase/xanthine dehydrogenase second molybdopterin binding" evidence="1">
    <location>
        <begin position="1"/>
        <end position="36"/>
    </location>
</feature>
<dbReference type="InterPro" id="IPR037165">
    <property type="entry name" value="AldOxase/xan_DH_Mopterin-bd_sf"/>
</dbReference>